<gene>
    <name evidence="2" type="ORF">TIFTF001_000404</name>
</gene>
<dbReference type="InterPro" id="IPR040381">
    <property type="entry name" value="At4g14450-like"/>
</dbReference>
<dbReference type="PANTHER" id="PTHR33912">
    <property type="entry name" value="OS01G0939400 PROTEIN"/>
    <property type="match status" value="1"/>
</dbReference>
<evidence type="ECO:0000313" key="3">
    <source>
        <dbReference type="Proteomes" id="UP001187192"/>
    </source>
</evidence>
<name>A0AA87ZAB9_FICCA</name>
<sequence length="137" mass="14887">MEISNDIIQTESKARARAKTWKPPTRLQAHAPASLQLDQITFSASASVNCLPTTDTSKAIPLLSPLVLSPQPSQETTELICGFNQSNEQQQDGMVDKIDVRGSPESGWQHPAVATSADPSTLFSFFQSQCMIVNQAQ</sequence>
<accession>A0AA87ZAB9</accession>
<evidence type="ECO:0000256" key="1">
    <source>
        <dbReference type="SAM" id="MobiDB-lite"/>
    </source>
</evidence>
<feature type="compositionally biased region" description="Polar residues" evidence="1">
    <location>
        <begin position="1"/>
        <end position="11"/>
    </location>
</feature>
<organism evidence="2 3">
    <name type="scientific">Ficus carica</name>
    <name type="common">Common fig</name>
    <dbReference type="NCBI Taxonomy" id="3494"/>
    <lineage>
        <taxon>Eukaryota</taxon>
        <taxon>Viridiplantae</taxon>
        <taxon>Streptophyta</taxon>
        <taxon>Embryophyta</taxon>
        <taxon>Tracheophyta</taxon>
        <taxon>Spermatophyta</taxon>
        <taxon>Magnoliopsida</taxon>
        <taxon>eudicotyledons</taxon>
        <taxon>Gunneridae</taxon>
        <taxon>Pentapetalae</taxon>
        <taxon>rosids</taxon>
        <taxon>fabids</taxon>
        <taxon>Rosales</taxon>
        <taxon>Moraceae</taxon>
        <taxon>Ficeae</taxon>
        <taxon>Ficus</taxon>
    </lineage>
</organism>
<dbReference type="Proteomes" id="UP001187192">
    <property type="component" value="Unassembled WGS sequence"/>
</dbReference>
<feature type="region of interest" description="Disordered" evidence="1">
    <location>
        <begin position="1"/>
        <end position="21"/>
    </location>
</feature>
<proteinExistence type="predicted"/>
<reference evidence="2" key="1">
    <citation type="submission" date="2023-07" db="EMBL/GenBank/DDBJ databases">
        <title>draft genome sequence of fig (Ficus carica).</title>
        <authorList>
            <person name="Takahashi T."/>
            <person name="Nishimura K."/>
        </authorList>
    </citation>
    <scope>NUCLEOTIDE SEQUENCE</scope>
</reference>
<dbReference type="EMBL" id="BTGU01000001">
    <property type="protein sequence ID" value="GMN24061.1"/>
    <property type="molecule type" value="Genomic_DNA"/>
</dbReference>
<evidence type="ECO:0000313" key="2">
    <source>
        <dbReference type="EMBL" id="GMN24061.1"/>
    </source>
</evidence>
<dbReference type="AlphaFoldDB" id="A0AA87ZAB9"/>
<dbReference type="PANTHER" id="PTHR33912:SF5">
    <property type="entry name" value="F22G5.17"/>
    <property type="match status" value="1"/>
</dbReference>
<comment type="caution">
    <text evidence="2">The sequence shown here is derived from an EMBL/GenBank/DDBJ whole genome shotgun (WGS) entry which is preliminary data.</text>
</comment>
<keyword evidence="3" id="KW-1185">Reference proteome</keyword>
<protein>
    <submittedName>
        <fullName evidence="2">Uncharacterized protein</fullName>
    </submittedName>
</protein>